<gene>
    <name evidence="1" type="ORF">FHK87_02025</name>
</gene>
<accession>A0A504JQA6</accession>
<reference evidence="1 2" key="1">
    <citation type="submission" date="2019-06" db="EMBL/GenBank/DDBJ databases">
        <authorList>
            <person name="Meng X."/>
        </authorList>
    </citation>
    <scope>NUCLEOTIDE SEQUENCE [LARGE SCALE GENOMIC DNA]</scope>
    <source>
        <strain evidence="1 2">M625</strain>
    </source>
</reference>
<dbReference type="Proteomes" id="UP000315540">
    <property type="component" value="Unassembled WGS sequence"/>
</dbReference>
<protein>
    <submittedName>
        <fullName evidence="1">Uncharacterized protein</fullName>
    </submittedName>
</protein>
<dbReference type="AlphaFoldDB" id="A0A504JQA6"/>
<comment type="caution">
    <text evidence="1">The sequence shown here is derived from an EMBL/GenBank/DDBJ whole genome shotgun (WGS) entry which is preliminary data.</text>
</comment>
<dbReference type="RefSeq" id="WP_140589171.1">
    <property type="nucleotide sequence ID" value="NZ_VFWZ01000001.1"/>
</dbReference>
<evidence type="ECO:0000313" key="1">
    <source>
        <dbReference type="EMBL" id="TPN89019.1"/>
    </source>
</evidence>
<proteinExistence type="predicted"/>
<sequence>MNNSKITLVFFLFSIYFLTAQDFLPTKRELFDKWVVISNSPSNDNTIHLIRSERYNKVKKNGIEFFKGKYTGKTRIKHFKNYKEIKRCGNYSPFHPGSLVGADQAVWNYDTFNGILKVTHPRLLRSKSFKIKKESSSKLILTKI</sequence>
<evidence type="ECO:0000313" key="2">
    <source>
        <dbReference type="Proteomes" id="UP000315540"/>
    </source>
</evidence>
<name>A0A504JQA6_9FLAO</name>
<organism evidence="1 2">
    <name type="scientific">Aquimarina algicola</name>
    <dbReference type="NCBI Taxonomy" id="2589995"/>
    <lineage>
        <taxon>Bacteria</taxon>
        <taxon>Pseudomonadati</taxon>
        <taxon>Bacteroidota</taxon>
        <taxon>Flavobacteriia</taxon>
        <taxon>Flavobacteriales</taxon>
        <taxon>Flavobacteriaceae</taxon>
        <taxon>Aquimarina</taxon>
    </lineage>
</organism>
<keyword evidence="2" id="KW-1185">Reference proteome</keyword>
<dbReference type="EMBL" id="VFWZ01000001">
    <property type="protein sequence ID" value="TPN89019.1"/>
    <property type="molecule type" value="Genomic_DNA"/>
</dbReference>